<dbReference type="InterPro" id="IPR002123">
    <property type="entry name" value="Plipid/glycerol_acylTrfase"/>
</dbReference>
<gene>
    <name evidence="2" type="ORF">SAMN04488068_1432</name>
</gene>
<dbReference type="GO" id="GO:0016746">
    <property type="term" value="F:acyltransferase activity"/>
    <property type="evidence" value="ECO:0007669"/>
    <property type="project" value="UniProtKB-KW"/>
</dbReference>
<accession>A0A1M5MSV5</accession>
<keyword evidence="3" id="KW-1185">Reference proteome</keyword>
<evidence type="ECO:0000313" key="2">
    <source>
        <dbReference type="EMBL" id="SHG80182.1"/>
    </source>
</evidence>
<dbReference type="Pfam" id="PF01553">
    <property type="entry name" value="Acyltransferase"/>
    <property type="match status" value="1"/>
</dbReference>
<organism evidence="2 3">
    <name type="scientific">Hydrocarboniphaga daqingensis</name>
    <dbReference type="NCBI Taxonomy" id="490188"/>
    <lineage>
        <taxon>Bacteria</taxon>
        <taxon>Pseudomonadati</taxon>
        <taxon>Pseudomonadota</taxon>
        <taxon>Gammaproteobacteria</taxon>
        <taxon>Nevskiales</taxon>
        <taxon>Nevskiaceae</taxon>
        <taxon>Hydrocarboniphaga</taxon>
    </lineage>
</organism>
<proteinExistence type="predicted"/>
<dbReference type="OrthoDB" id="5290997at2"/>
<dbReference type="GO" id="GO:0016020">
    <property type="term" value="C:membrane"/>
    <property type="evidence" value="ECO:0007669"/>
    <property type="project" value="TreeGrafter"/>
</dbReference>
<name>A0A1M5MSV5_9GAMM</name>
<dbReference type="Proteomes" id="UP000199758">
    <property type="component" value="Unassembled WGS sequence"/>
</dbReference>
<dbReference type="EMBL" id="FQWZ01000003">
    <property type="protein sequence ID" value="SHG80182.1"/>
    <property type="molecule type" value="Genomic_DNA"/>
</dbReference>
<feature type="domain" description="Phospholipid/glycerol acyltransferase" evidence="1">
    <location>
        <begin position="85"/>
        <end position="203"/>
    </location>
</feature>
<dbReference type="SUPFAM" id="SSF69593">
    <property type="entry name" value="Glycerol-3-phosphate (1)-acyltransferase"/>
    <property type="match status" value="1"/>
</dbReference>
<dbReference type="PANTHER" id="PTHR22753">
    <property type="entry name" value="TRANSMEMBRANE PROTEIN 68"/>
    <property type="match status" value="1"/>
</dbReference>
<evidence type="ECO:0000313" key="3">
    <source>
        <dbReference type="Proteomes" id="UP000199758"/>
    </source>
</evidence>
<dbReference type="PANTHER" id="PTHR22753:SF14">
    <property type="entry name" value="MONOACYLGLYCEROL_DIACYLGLYCEROL O-ACYLTRANSFERASE"/>
    <property type="match status" value="1"/>
</dbReference>
<dbReference type="STRING" id="490188.SAMN04488068_1432"/>
<reference evidence="2 3" key="1">
    <citation type="submission" date="2016-11" db="EMBL/GenBank/DDBJ databases">
        <authorList>
            <person name="Jaros S."/>
            <person name="Januszkiewicz K."/>
            <person name="Wedrychowicz H."/>
        </authorList>
    </citation>
    <scope>NUCLEOTIDE SEQUENCE [LARGE SCALE GENOMIC DNA]</scope>
    <source>
        <strain evidence="2 3">CGMCC 1.7049</strain>
    </source>
</reference>
<dbReference type="SMART" id="SM00563">
    <property type="entry name" value="PlsC"/>
    <property type="match status" value="1"/>
</dbReference>
<dbReference type="AlphaFoldDB" id="A0A1M5MSV5"/>
<sequence length="283" mass="31476">MNLRESLKLLSPDALKESLLSRVVTPEIDAWMARMPKPVGSFGYDPWGYNESQAKVGLGIAKLLYDHYFRVTSTGLENIPAKGRVLLIANHSGQLPMDGMMISVAVATNDHGPRVPRSMIERFFPTVPWVGNLLAAWGSVIGDPLNAVKMLDAEELLIVFPEGVRGSGKPYAKRYELQRFGHGFMHMAMTQNVPIVPVGVVGCEETMPSLLNFWPLAKLLGIPYFPIGPLMPLPARVYLNFGKPMRFTGCVTREDEVEQRVEEVKDAIRGLIDVGLKQRTQIF</sequence>
<protein>
    <submittedName>
        <fullName evidence="2">1-acyl-sn-glycerol-3-phosphate acyltransferase</fullName>
    </submittedName>
</protein>
<dbReference type="CDD" id="cd07987">
    <property type="entry name" value="LPLAT_MGAT-like"/>
    <property type="match status" value="1"/>
</dbReference>
<keyword evidence="2" id="KW-0808">Transferase</keyword>
<keyword evidence="2" id="KW-0012">Acyltransferase</keyword>
<dbReference type="RefSeq" id="WP_072895956.1">
    <property type="nucleotide sequence ID" value="NZ_FQWZ01000003.1"/>
</dbReference>
<evidence type="ECO:0000259" key="1">
    <source>
        <dbReference type="SMART" id="SM00563"/>
    </source>
</evidence>